<gene>
    <name evidence="1" type="ORF">BDV39DRAFT_210845</name>
</gene>
<protein>
    <submittedName>
        <fullName evidence="1">Uncharacterized protein</fullName>
    </submittedName>
</protein>
<name>A0A5N6WKL2_9EURO</name>
<dbReference type="AlphaFoldDB" id="A0A5N6WKL2"/>
<keyword evidence="2" id="KW-1185">Reference proteome</keyword>
<dbReference type="Proteomes" id="UP000325945">
    <property type="component" value="Unassembled WGS sequence"/>
</dbReference>
<evidence type="ECO:0000313" key="2">
    <source>
        <dbReference type="Proteomes" id="UP000325945"/>
    </source>
</evidence>
<proteinExistence type="predicted"/>
<sequence>MLRWMFDLSSTVHVQPQVHQQIQPQPIVPLVDYDTDNDDSDNILYLIPEHKHTEPECQSDGTQVFSPRRVLLLILSRLIPASVPRFPSVDHDSFPPTSRPVTATAAIDFTTAAVYTSTIAYCDSTTACTVTTTRRPQHNAPTTNQNPEPGIYTRIAQRVPILKRFVLLHFIGELPYNPEQP</sequence>
<organism evidence="1 2">
    <name type="scientific">Aspergillus sergii</name>
    <dbReference type="NCBI Taxonomy" id="1034303"/>
    <lineage>
        <taxon>Eukaryota</taxon>
        <taxon>Fungi</taxon>
        <taxon>Dikarya</taxon>
        <taxon>Ascomycota</taxon>
        <taxon>Pezizomycotina</taxon>
        <taxon>Eurotiomycetes</taxon>
        <taxon>Eurotiomycetidae</taxon>
        <taxon>Eurotiales</taxon>
        <taxon>Aspergillaceae</taxon>
        <taxon>Aspergillus</taxon>
        <taxon>Aspergillus subgen. Circumdati</taxon>
    </lineage>
</organism>
<dbReference type="EMBL" id="ML741873">
    <property type="protein sequence ID" value="KAE8321323.1"/>
    <property type="molecule type" value="Genomic_DNA"/>
</dbReference>
<accession>A0A5N6WKL2</accession>
<reference evidence="2" key="1">
    <citation type="submission" date="2019-04" db="EMBL/GenBank/DDBJ databases">
        <title>Friends and foes A comparative genomics studyof 23 Aspergillus species from section Flavi.</title>
        <authorList>
            <consortium name="DOE Joint Genome Institute"/>
            <person name="Kjaerbolling I."/>
            <person name="Vesth T."/>
            <person name="Frisvad J.C."/>
            <person name="Nybo J.L."/>
            <person name="Theobald S."/>
            <person name="Kildgaard S."/>
            <person name="Isbrandt T."/>
            <person name="Kuo A."/>
            <person name="Sato A."/>
            <person name="Lyhne E.K."/>
            <person name="Kogle M.E."/>
            <person name="Wiebenga A."/>
            <person name="Kun R.S."/>
            <person name="Lubbers R.J."/>
            <person name="Makela M.R."/>
            <person name="Barry K."/>
            <person name="Chovatia M."/>
            <person name="Clum A."/>
            <person name="Daum C."/>
            <person name="Haridas S."/>
            <person name="He G."/>
            <person name="LaButti K."/>
            <person name="Lipzen A."/>
            <person name="Mondo S."/>
            <person name="Riley R."/>
            <person name="Salamov A."/>
            <person name="Simmons B.A."/>
            <person name="Magnuson J.K."/>
            <person name="Henrissat B."/>
            <person name="Mortensen U.H."/>
            <person name="Larsen T.O."/>
            <person name="Devries R.P."/>
            <person name="Grigoriev I.V."/>
            <person name="Machida M."/>
            <person name="Baker S.E."/>
            <person name="Andersen M.R."/>
        </authorList>
    </citation>
    <scope>NUCLEOTIDE SEQUENCE [LARGE SCALE GENOMIC DNA]</scope>
    <source>
        <strain evidence="2">CBS 130017</strain>
    </source>
</reference>
<evidence type="ECO:0000313" key="1">
    <source>
        <dbReference type="EMBL" id="KAE8321323.1"/>
    </source>
</evidence>